<dbReference type="InterPro" id="IPR001789">
    <property type="entry name" value="Sig_transdc_resp-reg_receiver"/>
</dbReference>
<keyword evidence="1 3" id="KW-0597">Phosphoprotein</keyword>
<dbReference type="SUPFAM" id="SSF46894">
    <property type="entry name" value="C-terminal effector domain of the bipartite response regulators"/>
    <property type="match status" value="1"/>
</dbReference>
<dbReference type="PANTHER" id="PTHR45566">
    <property type="entry name" value="HTH-TYPE TRANSCRIPTIONAL REGULATOR YHJB-RELATED"/>
    <property type="match status" value="1"/>
</dbReference>
<gene>
    <name evidence="6" type="ORF">MACH26_23870</name>
</gene>
<dbReference type="CDD" id="cd17535">
    <property type="entry name" value="REC_NarL-like"/>
    <property type="match status" value="1"/>
</dbReference>
<dbReference type="PROSITE" id="PS50043">
    <property type="entry name" value="HTH_LUXR_2"/>
    <property type="match status" value="1"/>
</dbReference>
<dbReference type="GO" id="GO:0000160">
    <property type="term" value="P:phosphorelay signal transduction system"/>
    <property type="evidence" value="ECO:0007669"/>
    <property type="project" value="InterPro"/>
</dbReference>
<dbReference type="Gene3D" id="3.40.50.2300">
    <property type="match status" value="1"/>
</dbReference>
<name>A0AA48HLA9_9ALTE</name>
<dbReference type="InterPro" id="IPR051015">
    <property type="entry name" value="EvgA-like"/>
</dbReference>
<dbReference type="GO" id="GO:0006355">
    <property type="term" value="P:regulation of DNA-templated transcription"/>
    <property type="evidence" value="ECO:0007669"/>
    <property type="project" value="InterPro"/>
</dbReference>
<dbReference type="PROSITE" id="PS00622">
    <property type="entry name" value="HTH_LUXR_1"/>
    <property type="match status" value="1"/>
</dbReference>
<dbReference type="PRINTS" id="PR00038">
    <property type="entry name" value="HTHLUXR"/>
</dbReference>
<keyword evidence="2 6" id="KW-0238">DNA-binding</keyword>
<dbReference type="Pfam" id="PF00072">
    <property type="entry name" value="Response_reg"/>
    <property type="match status" value="1"/>
</dbReference>
<feature type="domain" description="HTH luxR-type" evidence="4">
    <location>
        <begin position="144"/>
        <end position="209"/>
    </location>
</feature>
<keyword evidence="7" id="KW-1185">Reference proteome</keyword>
<organism evidence="6 7">
    <name type="scientific">Planctobacterium marinum</name>
    <dbReference type="NCBI Taxonomy" id="1631968"/>
    <lineage>
        <taxon>Bacteria</taxon>
        <taxon>Pseudomonadati</taxon>
        <taxon>Pseudomonadota</taxon>
        <taxon>Gammaproteobacteria</taxon>
        <taxon>Alteromonadales</taxon>
        <taxon>Alteromonadaceae</taxon>
        <taxon>Planctobacterium</taxon>
    </lineage>
</organism>
<dbReference type="InterPro" id="IPR058245">
    <property type="entry name" value="NreC/VraR/RcsB-like_REC"/>
</dbReference>
<evidence type="ECO:0000256" key="2">
    <source>
        <dbReference type="ARBA" id="ARBA00023125"/>
    </source>
</evidence>
<evidence type="ECO:0000313" key="6">
    <source>
        <dbReference type="EMBL" id="BDX06866.1"/>
    </source>
</evidence>
<evidence type="ECO:0000256" key="1">
    <source>
        <dbReference type="ARBA" id="ARBA00022553"/>
    </source>
</evidence>
<evidence type="ECO:0000259" key="4">
    <source>
        <dbReference type="PROSITE" id="PS50043"/>
    </source>
</evidence>
<dbReference type="Proteomes" id="UP001333710">
    <property type="component" value="Chromosome"/>
</dbReference>
<dbReference type="CDD" id="cd06170">
    <property type="entry name" value="LuxR_C_like"/>
    <property type="match status" value="1"/>
</dbReference>
<dbReference type="InterPro" id="IPR016032">
    <property type="entry name" value="Sig_transdc_resp-reg_C-effctor"/>
</dbReference>
<evidence type="ECO:0000313" key="7">
    <source>
        <dbReference type="Proteomes" id="UP001333710"/>
    </source>
</evidence>
<feature type="domain" description="Response regulatory" evidence="5">
    <location>
        <begin position="3"/>
        <end position="120"/>
    </location>
</feature>
<sequence length="211" mass="23137">MTKIIVADDHPLFRDALTAALNALLDDLEFLHAGTLDESIALLEQNKDIDLVLLDLHMPGSEDFYGVIRISEDFPDVPVAVVSVSDTATVVSKVMAFGARGFIPKTTPSSETANAIKAILGGSTWLPECMRDNLIKVEREDIDVASRMAELTPKQFQVLKHLQGGMLNKQIAFDLNITEATVKAHISAIFKKLEVNNRTQAVLVAEKLQLN</sequence>
<dbReference type="RefSeq" id="WP_338292863.1">
    <property type="nucleotide sequence ID" value="NZ_AP027272.1"/>
</dbReference>
<dbReference type="SUPFAM" id="SSF52172">
    <property type="entry name" value="CheY-like"/>
    <property type="match status" value="1"/>
</dbReference>
<proteinExistence type="predicted"/>
<dbReference type="AlphaFoldDB" id="A0AA48HLA9"/>
<dbReference type="InterPro" id="IPR000792">
    <property type="entry name" value="Tscrpt_reg_LuxR_C"/>
</dbReference>
<dbReference type="PROSITE" id="PS50110">
    <property type="entry name" value="RESPONSE_REGULATORY"/>
    <property type="match status" value="1"/>
</dbReference>
<feature type="modified residue" description="4-aspartylphosphate" evidence="3">
    <location>
        <position position="55"/>
    </location>
</feature>
<dbReference type="Pfam" id="PF00196">
    <property type="entry name" value="GerE"/>
    <property type="match status" value="1"/>
</dbReference>
<accession>A0AA48HLA9</accession>
<dbReference type="SMART" id="SM00421">
    <property type="entry name" value="HTH_LUXR"/>
    <property type="match status" value="1"/>
</dbReference>
<dbReference type="InterPro" id="IPR011006">
    <property type="entry name" value="CheY-like_superfamily"/>
</dbReference>
<dbReference type="GO" id="GO:0003677">
    <property type="term" value="F:DNA binding"/>
    <property type="evidence" value="ECO:0007669"/>
    <property type="project" value="UniProtKB-KW"/>
</dbReference>
<dbReference type="PANTHER" id="PTHR45566:SF1">
    <property type="entry name" value="HTH-TYPE TRANSCRIPTIONAL REGULATOR YHJB-RELATED"/>
    <property type="match status" value="1"/>
</dbReference>
<dbReference type="KEGG" id="pmaw:MACH26_23870"/>
<dbReference type="SMART" id="SM00448">
    <property type="entry name" value="REC"/>
    <property type="match status" value="1"/>
</dbReference>
<evidence type="ECO:0000259" key="5">
    <source>
        <dbReference type="PROSITE" id="PS50110"/>
    </source>
</evidence>
<dbReference type="EMBL" id="AP027272">
    <property type="protein sequence ID" value="BDX06866.1"/>
    <property type="molecule type" value="Genomic_DNA"/>
</dbReference>
<protein>
    <submittedName>
        <fullName evidence="6">DNA-binding response regulator</fullName>
    </submittedName>
</protein>
<reference evidence="6" key="1">
    <citation type="submission" date="2023-01" db="EMBL/GenBank/DDBJ databases">
        <title>Complete genome sequence of Planctobacterium marinum strain Dej080120_11.</title>
        <authorList>
            <person name="Ueki S."/>
            <person name="Maruyama F."/>
        </authorList>
    </citation>
    <scope>NUCLEOTIDE SEQUENCE</scope>
    <source>
        <strain evidence="6">Dej080120_11</strain>
    </source>
</reference>
<evidence type="ECO:0000256" key="3">
    <source>
        <dbReference type="PROSITE-ProRule" id="PRU00169"/>
    </source>
</evidence>